<evidence type="ECO:0000313" key="5">
    <source>
        <dbReference type="Proteomes" id="UP000185547"/>
    </source>
</evidence>
<feature type="region of interest" description="Disordered" evidence="1">
    <location>
        <begin position="172"/>
        <end position="191"/>
    </location>
</feature>
<dbReference type="AlphaFoldDB" id="A0A9X8R688"/>
<dbReference type="Proteomes" id="UP000185547">
    <property type="component" value="Unassembled WGS sequence"/>
</dbReference>
<proteinExistence type="predicted"/>
<keyword evidence="5" id="KW-1185">Reference proteome</keyword>
<dbReference type="OrthoDB" id="9779865at2"/>
<sequence>MAQRHGAHERDVRRGDSIEGGRGAHRRPSDGEFGARDTDDDDFGDWFDSWELESESADPAHTPRRSGKRSQKRGKLFDASRRPTSRAAHAEAGDSKLVAFAQEYGWRAYAIPVLAVITVFVLINMFQNPEDLAVGATGSPAELEDSAAASPAPGEEDPEGGAKPLEPAKIAEGEFDPHDLPPGGPYTTTGAGTYREVGAPGMSVGEGTEIVVRFAVEVEDGIDTSGYGGDDAFAHMVDATLSDPRGWTNDPRFRFEHVSVNDNPSLKIRLTSLETTAELCGVQIGTETSCRTRITGEDTVLLNESRWVRGAVPFQGDLGSYRQYLINHEVGHAVGFAEHVPCPEPNALAPIMMQQTLSLNNAQLHEMSPEDNYPDNPDTCRPNPWPYPRPAVL</sequence>
<evidence type="ECO:0000256" key="2">
    <source>
        <dbReference type="SAM" id="Phobius"/>
    </source>
</evidence>
<keyword evidence="2" id="KW-1133">Transmembrane helix</keyword>
<evidence type="ECO:0000313" key="4">
    <source>
        <dbReference type="EMBL" id="SIQ64304.1"/>
    </source>
</evidence>
<evidence type="ECO:0000256" key="1">
    <source>
        <dbReference type="SAM" id="MobiDB-lite"/>
    </source>
</evidence>
<feature type="region of interest" description="Disordered" evidence="1">
    <location>
        <begin position="53"/>
        <end position="91"/>
    </location>
</feature>
<feature type="region of interest" description="Disordered" evidence="1">
    <location>
        <begin position="366"/>
        <end position="393"/>
    </location>
</feature>
<feature type="region of interest" description="Disordered" evidence="1">
    <location>
        <begin position="1"/>
        <end position="41"/>
    </location>
</feature>
<accession>A0A9X8R688</accession>
<reference evidence="4 5" key="1">
    <citation type="submission" date="2017-01" db="EMBL/GenBank/DDBJ databases">
        <authorList>
            <person name="Varghese N."/>
            <person name="Submissions S."/>
        </authorList>
    </citation>
    <scope>NUCLEOTIDE SEQUENCE [LARGE SCALE GENOMIC DNA]</scope>
    <source>
        <strain evidence="4 5">DSM 44280</strain>
    </source>
</reference>
<dbReference type="InterPro" id="IPR022603">
    <property type="entry name" value="DUF3152"/>
</dbReference>
<dbReference type="RefSeq" id="WP_082855729.1">
    <property type="nucleotide sequence ID" value="NZ_FTMH01000022.1"/>
</dbReference>
<dbReference type="EMBL" id="FTMH01000022">
    <property type="protein sequence ID" value="SIQ64304.1"/>
    <property type="molecule type" value="Genomic_DNA"/>
</dbReference>
<feature type="compositionally biased region" description="Basic and acidic residues" evidence="1">
    <location>
        <begin position="27"/>
        <end position="37"/>
    </location>
</feature>
<feature type="compositionally biased region" description="Pro residues" evidence="1">
    <location>
        <begin position="383"/>
        <end position="393"/>
    </location>
</feature>
<evidence type="ECO:0000259" key="3">
    <source>
        <dbReference type="Pfam" id="PF11350"/>
    </source>
</evidence>
<dbReference type="SUPFAM" id="SSF55486">
    <property type="entry name" value="Metalloproteases ('zincins'), catalytic domain"/>
    <property type="match status" value="1"/>
</dbReference>
<protein>
    <recommendedName>
        <fullName evidence="3">DUF3152 domain-containing protein</fullName>
    </recommendedName>
</protein>
<feature type="transmembrane region" description="Helical" evidence="2">
    <location>
        <begin position="106"/>
        <end position="126"/>
    </location>
</feature>
<dbReference type="Pfam" id="PF11350">
    <property type="entry name" value="DUF3152"/>
    <property type="match status" value="1"/>
</dbReference>
<keyword evidence="2" id="KW-0472">Membrane</keyword>
<feature type="domain" description="DUF3152" evidence="3">
    <location>
        <begin position="180"/>
        <end position="388"/>
    </location>
</feature>
<keyword evidence="2" id="KW-0812">Transmembrane</keyword>
<organism evidence="4 5">
    <name type="scientific">Corynebacterium afermentans</name>
    <dbReference type="NCBI Taxonomy" id="38286"/>
    <lineage>
        <taxon>Bacteria</taxon>
        <taxon>Bacillati</taxon>
        <taxon>Actinomycetota</taxon>
        <taxon>Actinomycetes</taxon>
        <taxon>Mycobacteriales</taxon>
        <taxon>Corynebacteriaceae</taxon>
        <taxon>Corynebacterium</taxon>
    </lineage>
</organism>
<gene>
    <name evidence="4" type="ORF">SAMN05421802_12228</name>
</gene>
<feature type="compositionally biased region" description="Basic residues" evidence="1">
    <location>
        <begin position="62"/>
        <end position="74"/>
    </location>
</feature>
<feature type="compositionally biased region" description="Basic and acidic residues" evidence="1">
    <location>
        <begin position="1"/>
        <end position="19"/>
    </location>
</feature>
<name>A0A9X8R688_9CORY</name>
<feature type="region of interest" description="Disordered" evidence="1">
    <location>
        <begin position="136"/>
        <end position="165"/>
    </location>
</feature>
<comment type="caution">
    <text evidence="4">The sequence shown here is derived from an EMBL/GenBank/DDBJ whole genome shotgun (WGS) entry which is preliminary data.</text>
</comment>